<protein>
    <submittedName>
        <fullName evidence="3">Uncharacterized protein</fullName>
    </submittedName>
</protein>
<evidence type="ECO:0000313" key="4">
    <source>
        <dbReference type="Proteomes" id="UP000041314"/>
    </source>
</evidence>
<reference evidence="4 5" key="1">
    <citation type="submission" date="2015-03" db="EMBL/GenBank/DDBJ databases">
        <authorList>
            <consortium name="Pathogen Informatics"/>
        </authorList>
    </citation>
    <scope>NUCLEOTIDE SEQUENCE [LARGE SCALE GENOMIC DNA]</scope>
    <source>
        <strain evidence="3 4">A1104</strain>
        <strain evidence="2 5">D4891</strain>
    </source>
</reference>
<gene>
    <name evidence="3" type="ORF">ERS008198_05053</name>
    <name evidence="2" type="ORF">ERS008207_00068</name>
</gene>
<feature type="region of interest" description="Disordered" evidence="1">
    <location>
        <begin position="106"/>
        <end position="131"/>
    </location>
</feature>
<dbReference type="EMBL" id="CQPD01000001">
    <property type="protein sequence ID" value="CNT56247.1"/>
    <property type="molecule type" value="Genomic_DNA"/>
</dbReference>
<organism evidence="3 4">
    <name type="scientific">Salmonella enterica subsp. enterica serovar Bovismorbificans</name>
    <dbReference type="NCBI Taxonomy" id="58097"/>
    <lineage>
        <taxon>Bacteria</taxon>
        <taxon>Pseudomonadati</taxon>
        <taxon>Pseudomonadota</taxon>
        <taxon>Gammaproteobacteria</taxon>
        <taxon>Enterobacterales</taxon>
        <taxon>Enterobacteriaceae</taxon>
        <taxon>Salmonella</taxon>
    </lineage>
</organism>
<evidence type="ECO:0000313" key="3">
    <source>
        <dbReference type="EMBL" id="CNV32501.1"/>
    </source>
</evidence>
<name>A0A655ETC4_SALET</name>
<evidence type="ECO:0000313" key="2">
    <source>
        <dbReference type="EMBL" id="CNT56247.1"/>
    </source>
</evidence>
<evidence type="ECO:0000313" key="5">
    <source>
        <dbReference type="Proteomes" id="UP000042394"/>
    </source>
</evidence>
<dbReference type="EMBL" id="CQPA01000099">
    <property type="protein sequence ID" value="CNV32501.1"/>
    <property type="molecule type" value="Genomic_DNA"/>
</dbReference>
<proteinExistence type="predicted"/>
<sequence>MHHQTHQLHHPALQGIDSNKHTLAFWRIIFQQFKRGHAQECGENHHADNRRRICASQIRKRIFRYKRQHQLRHAEIGHFADIARLNGIQTRGFRAALNQTFRRQSEQIGDQHAHQRCDKGSKQQRADSQKTDFPQLRGVMQSCHGA</sequence>
<feature type="compositionally biased region" description="Basic and acidic residues" evidence="1">
    <location>
        <begin position="106"/>
        <end position="130"/>
    </location>
</feature>
<dbReference type="AlphaFoldDB" id="A0A655ETC4"/>
<dbReference type="Proteomes" id="UP000042394">
    <property type="component" value="Unassembled WGS sequence"/>
</dbReference>
<accession>A0A655ETC4</accession>
<evidence type="ECO:0000256" key="1">
    <source>
        <dbReference type="SAM" id="MobiDB-lite"/>
    </source>
</evidence>
<dbReference type="Proteomes" id="UP000041314">
    <property type="component" value="Unassembled WGS sequence"/>
</dbReference>